<protein>
    <submittedName>
        <fullName evidence="1">Uncharacterized protein</fullName>
    </submittedName>
</protein>
<reference evidence="1 2" key="1">
    <citation type="submission" date="2021-06" db="EMBL/GenBank/DDBJ databases">
        <title>Caerostris extrusa draft genome.</title>
        <authorList>
            <person name="Kono N."/>
            <person name="Arakawa K."/>
        </authorList>
    </citation>
    <scope>NUCLEOTIDE SEQUENCE [LARGE SCALE GENOMIC DNA]</scope>
</reference>
<proteinExistence type="predicted"/>
<name>A0AAV4URD3_CAEEX</name>
<dbReference type="AlphaFoldDB" id="A0AAV4URD3"/>
<evidence type="ECO:0000313" key="1">
    <source>
        <dbReference type="EMBL" id="GIY60245.1"/>
    </source>
</evidence>
<gene>
    <name evidence="1" type="ORF">CEXT_294441</name>
</gene>
<accession>A0AAV4URD3</accession>
<dbReference type="EMBL" id="BPLR01013299">
    <property type="protein sequence ID" value="GIY60245.1"/>
    <property type="molecule type" value="Genomic_DNA"/>
</dbReference>
<evidence type="ECO:0000313" key="2">
    <source>
        <dbReference type="Proteomes" id="UP001054945"/>
    </source>
</evidence>
<comment type="caution">
    <text evidence="1">The sequence shown here is derived from an EMBL/GenBank/DDBJ whole genome shotgun (WGS) entry which is preliminary data.</text>
</comment>
<organism evidence="1 2">
    <name type="scientific">Caerostris extrusa</name>
    <name type="common">Bark spider</name>
    <name type="synonym">Caerostris bankana</name>
    <dbReference type="NCBI Taxonomy" id="172846"/>
    <lineage>
        <taxon>Eukaryota</taxon>
        <taxon>Metazoa</taxon>
        <taxon>Ecdysozoa</taxon>
        <taxon>Arthropoda</taxon>
        <taxon>Chelicerata</taxon>
        <taxon>Arachnida</taxon>
        <taxon>Araneae</taxon>
        <taxon>Araneomorphae</taxon>
        <taxon>Entelegynae</taxon>
        <taxon>Araneoidea</taxon>
        <taxon>Araneidae</taxon>
        <taxon>Caerostris</taxon>
    </lineage>
</organism>
<sequence>MGQISASSIKGFLMGFKKLPHKLPQQLLDEPYVNREYAAETITVQARWLTSLITVFRSLSKQNIFLDATSEIGNKFSYYSYPYRSIRVEEVNASLKRSFLWSEIQILRQIVNMRVLLGGNSHAQECTDALLKIGRNLPEENNQIKLPETLIKDVPTVE</sequence>
<dbReference type="Proteomes" id="UP001054945">
    <property type="component" value="Unassembled WGS sequence"/>
</dbReference>
<keyword evidence="2" id="KW-1185">Reference proteome</keyword>